<dbReference type="GO" id="GO:0005525">
    <property type="term" value="F:GTP binding"/>
    <property type="evidence" value="ECO:0007669"/>
    <property type="project" value="UniProtKB-KW"/>
</dbReference>
<keyword evidence="4" id="KW-1003">Cell membrane</keyword>
<dbReference type="InterPro" id="IPR029787">
    <property type="entry name" value="Nucleotide_cyclase"/>
</dbReference>
<feature type="domain" description="Protein kinase" evidence="19">
    <location>
        <begin position="677"/>
        <end position="1030"/>
    </location>
</feature>
<dbReference type="PRINTS" id="PR00255">
    <property type="entry name" value="NATPEPTIDER"/>
</dbReference>
<dbReference type="FunFam" id="3.40.50.2300:FF:000371">
    <property type="entry name" value="Guanylate cyclase"/>
    <property type="match status" value="1"/>
</dbReference>
<dbReference type="PROSITE" id="PS50125">
    <property type="entry name" value="GUANYLATE_CYCLASE_2"/>
    <property type="match status" value="1"/>
</dbReference>
<dbReference type="GO" id="GO:0035556">
    <property type="term" value="P:intracellular signal transduction"/>
    <property type="evidence" value="ECO:0007669"/>
    <property type="project" value="InterPro"/>
</dbReference>
<evidence type="ECO:0000256" key="5">
    <source>
        <dbReference type="ARBA" id="ARBA00022692"/>
    </source>
</evidence>
<feature type="region of interest" description="Disordered" evidence="17">
    <location>
        <begin position="912"/>
        <end position="948"/>
    </location>
</feature>
<keyword evidence="8" id="KW-1133">Transmembrane helix</keyword>
<gene>
    <name evidence="21" type="ORF">APICC_06613</name>
</gene>
<keyword evidence="12" id="KW-0325">Glycoprotein</keyword>
<dbReference type="GO" id="GO:0005886">
    <property type="term" value="C:plasma membrane"/>
    <property type="evidence" value="ECO:0007669"/>
    <property type="project" value="UniProtKB-SubCell"/>
</dbReference>
<evidence type="ECO:0000256" key="12">
    <source>
        <dbReference type="ARBA" id="ARBA00023180"/>
    </source>
</evidence>
<comment type="catalytic activity">
    <reaction evidence="1 16">
        <text>GTP = 3',5'-cyclic GMP + diphosphate</text>
        <dbReference type="Rhea" id="RHEA:13665"/>
        <dbReference type="ChEBI" id="CHEBI:33019"/>
        <dbReference type="ChEBI" id="CHEBI:37565"/>
        <dbReference type="ChEBI" id="CHEBI:57746"/>
        <dbReference type="EC" id="4.6.1.2"/>
    </reaction>
</comment>
<protein>
    <recommendedName>
        <fullName evidence="3 16">Guanylate cyclase</fullName>
        <ecNumber evidence="3 16">4.6.1.2</ecNumber>
    </recommendedName>
</protein>
<evidence type="ECO:0000256" key="6">
    <source>
        <dbReference type="ARBA" id="ARBA00022729"/>
    </source>
</evidence>
<dbReference type="EC" id="4.6.1.2" evidence="3 16"/>
<evidence type="ECO:0000256" key="11">
    <source>
        <dbReference type="ARBA" id="ARBA00023170"/>
    </source>
</evidence>
<dbReference type="STRING" id="94128.A0A2A3EEE4"/>
<sequence>MDINWIIALTIAWLTCPVNGKMTCREVQLARECEALCKKNRHGGISCELRVALLLPADPSFDIALPKVLPVLDLAVYEAKLRGLLPSWLKLKFLSQDDHCDATYAQIGAIDSFSNCVHLFLGPACDYCVAAVGRVVKFFGAPLITTGGFTFDFTQKKTECKDEYFMTTRVGNLAFRDLANFFIALMNRYEWRKVHLVYATNGQSQLAGRHTCQLMMKSMVEFIKKQPNFTFGTFDVETTVPKDYPEALQNHVGNWYGDAFFGPVCDYVIAPVARYAGIWGIPVLTAGAQAEAFRYKSEHYPTLTRMMGSHRLVGEALRHILERFGWKIAGLLYHNHAMASSRGNSECHFTLGAVFTALGQTSIHKSFNQETTTVEDYRDLLNFLAKSARIVVMCANSTTIREILLAAEQLGMVDSGEYVFFSIELSSSDNNSKEPWRVESDTEERNEKARKAYQALLTVTARTPDNIEYLNFSREVKTLAQTKYNFTFGSNSVSTFVTAFYDAVILYALALKEILPEHPGRVNLDGGDLTRRMWGRSFKGITGDVNIDENGDRIADYSLLDMNPETSKFEIVANYYGANKTLQYVAGKRIHWSGGRSKPPPDTPTCGFDGSLCPDNTLPGYAILSMVLSSIVVFLFVGSVFIYRHFKLEAEIASMTWKVHWNDIIFVPNAKTRGSMFSLIANKMRGSQLTIYSDENISMPGEIDRNVYIPTGIYKNSTVAIKLIPRKKVEISRPLLLELKRMKDLQHDHLVRFYGACIEPPYCCLLTEYCPKGSLQDILENEQIKLDRVFRGSLIHDIVRGMVYLHASEVKSHGNLKSSNCVVDSRFVLKIADFGLHELRRPTYCGAEVDKNNYAFWRGQLWTAPELLRMERRPPEGTQKGDVYSFAIIVHEIVIRQGPFYLGDDYDFSPQEKRGEEMAERSNTSSTSSLTLPTMPGTSPDGGASPRRAVSPLLEVRRPHCTLNCETCNAFLEDLYRHKIVEGVKRGGGSPLRPAIDDAAVEEEVATLMRKCWAQDAADRPDFPALKQTIRKINKDYESSNILDNLLSRMEQYATNLETLVEERTADYLEEKRKCEELLYQLLPKSVASQLIIGQSVIAETYDQVTIYFSDIVGFTKLSAESTPLQVVDLLNDLYTCFDSIIENFDVYKVETIGDAYMVVSGLPVRNGTNHAREIAKMSLALRDTVMTFRIRHRPNEQLKLRIGMHSGPCVAGVVGLKMPRYCLFGDTVNTASRMESNGEGSALLVQRVSLTMCIIFLPIAALKIHVSPKTKEILDTFGTFELVCRGEVTLKGKGTMTTYWLIGEKPMGSNVQETITVSSVTTTVTSMTTTSNQVSIEQPRALHEDRASVAACQSKTHEVQSTTSKQNCQEQNHRAAQKGVQEQQRTNQQKGQEHRQQQVGGQGGSPELQNRSKDRSGGDGGRGGGKEDGGGGGGGRDWNDGSKDEGKVERQGGEIFSKGNGLTSRARTISNGSSASPSRNRPLVSTSSTNVVSQGRRPYQASESVANHTESGSSAPLLVPTTPPSRV</sequence>
<dbReference type="PANTHER" id="PTHR11920:SF494">
    <property type="entry name" value="ATRIAL NATRIURETIC PEPTIDE RECEPTOR 2"/>
    <property type="match status" value="1"/>
</dbReference>
<evidence type="ECO:0000256" key="8">
    <source>
        <dbReference type="ARBA" id="ARBA00022989"/>
    </source>
</evidence>
<evidence type="ECO:0000313" key="22">
    <source>
        <dbReference type="Proteomes" id="UP000242457"/>
    </source>
</evidence>
<dbReference type="InterPro" id="IPR000719">
    <property type="entry name" value="Prot_kinase_dom"/>
</dbReference>
<dbReference type="GO" id="GO:0004016">
    <property type="term" value="F:adenylate cyclase activity"/>
    <property type="evidence" value="ECO:0007669"/>
    <property type="project" value="TreeGrafter"/>
</dbReference>
<evidence type="ECO:0000256" key="18">
    <source>
        <dbReference type="SAM" id="SignalP"/>
    </source>
</evidence>
<dbReference type="PROSITE" id="PS50011">
    <property type="entry name" value="PROTEIN_KINASE_DOM"/>
    <property type="match status" value="1"/>
</dbReference>
<keyword evidence="10" id="KW-0472">Membrane</keyword>
<dbReference type="CDD" id="cd14042">
    <property type="entry name" value="PK_GC-A_B"/>
    <property type="match status" value="1"/>
</dbReference>
<dbReference type="InterPro" id="IPR001245">
    <property type="entry name" value="Ser-Thr/Tyr_kinase_cat_dom"/>
</dbReference>
<keyword evidence="13 15" id="KW-0456">Lyase</keyword>
<dbReference type="GO" id="GO:0004672">
    <property type="term" value="F:protein kinase activity"/>
    <property type="evidence" value="ECO:0007669"/>
    <property type="project" value="InterPro"/>
</dbReference>
<dbReference type="Gene3D" id="3.40.50.2300">
    <property type="match status" value="3"/>
</dbReference>
<evidence type="ECO:0000256" key="14">
    <source>
        <dbReference type="ARBA" id="ARBA00023293"/>
    </source>
</evidence>
<dbReference type="EMBL" id="KZ288287">
    <property type="protein sequence ID" value="PBC29381.1"/>
    <property type="molecule type" value="Genomic_DNA"/>
</dbReference>
<feature type="signal peptide" evidence="18">
    <location>
        <begin position="1"/>
        <end position="20"/>
    </location>
</feature>
<keyword evidence="14 16" id="KW-0141">cGMP biosynthesis</keyword>
<feature type="compositionally biased region" description="Polar residues" evidence="17">
    <location>
        <begin position="1502"/>
        <end position="1515"/>
    </location>
</feature>
<feature type="chain" id="PRO_5012110249" description="Guanylate cyclase" evidence="18">
    <location>
        <begin position="21"/>
        <end position="1528"/>
    </location>
</feature>
<dbReference type="SUPFAM" id="SSF53822">
    <property type="entry name" value="Periplasmic binding protein-like I"/>
    <property type="match status" value="2"/>
</dbReference>
<dbReference type="Pfam" id="PF07714">
    <property type="entry name" value="PK_Tyr_Ser-Thr"/>
    <property type="match status" value="1"/>
</dbReference>
<feature type="domain" description="Guanylate cyclase" evidence="20">
    <location>
        <begin position="1106"/>
        <end position="1236"/>
    </location>
</feature>
<dbReference type="PROSITE" id="PS00452">
    <property type="entry name" value="GUANYLATE_CYCLASE_1"/>
    <property type="match status" value="1"/>
</dbReference>
<dbReference type="GO" id="GO:0005524">
    <property type="term" value="F:ATP binding"/>
    <property type="evidence" value="ECO:0007669"/>
    <property type="project" value="InterPro"/>
</dbReference>
<evidence type="ECO:0000256" key="7">
    <source>
        <dbReference type="ARBA" id="ARBA00022741"/>
    </source>
</evidence>
<evidence type="ECO:0000256" key="10">
    <source>
        <dbReference type="ARBA" id="ARBA00023136"/>
    </source>
</evidence>
<dbReference type="SMART" id="SM00044">
    <property type="entry name" value="CYCc"/>
    <property type="match status" value="1"/>
</dbReference>
<keyword evidence="22" id="KW-1185">Reference proteome</keyword>
<dbReference type="InterPro" id="IPR001828">
    <property type="entry name" value="ANF_lig-bd_rcpt"/>
</dbReference>
<feature type="compositionally biased region" description="Basic and acidic residues" evidence="17">
    <location>
        <begin position="1438"/>
        <end position="1453"/>
    </location>
</feature>
<name>A0A2A3EEE4_APICC</name>
<dbReference type="InterPro" id="IPR050401">
    <property type="entry name" value="Cyclic_nucleotide_synthase"/>
</dbReference>
<dbReference type="Pfam" id="PF00211">
    <property type="entry name" value="Guanylate_cyc"/>
    <property type="match status" value="2"/>
</dbReference>
<dbReference type="InterPro" id="IPR011009">
    <property type="entry name" value="Kinase-like_dom_sf"/>
</dbReference>
<dbReference type="InterPro" id="IPR001054">
    <property type="entry name" value="A/G_cyclase"/>
</dbReference>
<dbReference type="FunFam" id="3.30.70.1230:FF:000004">
    <property type="entry name" value="Guanylate cyclase"/>
    <property type="match status" value="1"/>
</dbReference>
<comment type="similarity">
    <text evidence="15">Belongs to the adenylyl cyclase class-4/guanylyl cyclase family.</text>
</comment>
<feature type="compositionally biased region" description="Polar residues" evidence="17">
    <location>
        <begin position="1352"/>
        <end position="1371"/>
    </location>
</feature>
<keyword evidence="7" id="KW-0547">Nucleotide-binding</keyword>
<dbReference type="OrthoDB" id="302535at2759"/>
<keyword evidence="11 21" id="KW-0675">Receptor</keyword>
<comment type="subcellular location">
    <subcellularLocation>
        <location evidence="2">Cell membrane</location>
        <topology evidence="2">Single-pass type I membrane protein</topology>
    </subcellularLocation>
</comment>
<dbReference type="InterPro" id="IPR001170">
    <property type="entry name" value="ANPR/GUC"/>
</dbReference>
<feature type="compositionally biased region" description="Low complexity" evidence="17">
    <location>
        <begin position="924"/>
        <end position="939"/>
    </location>
</feature>
<evidence type="ECO:0000256" key="2">
    <source>
        <dbReference type="ARBA" id="ARBA00004251"/>
    </source>
</evidence>
<dbReference type="SUPFAM" id="SSF56112">
    <property type="entry name" value="Protein kinase-like (PK-like)"/>
    <property type="match status" value="1"/>
</dbReference>
<evidence type="ECO:0000256" key="9">
    <source>
        <dbReference type="ARBA" id="ARBA00023134"/>
    </source>
</evidence>
<evidence type="ECO:0000256" key="16">
    <source>
        <dbReference type="RuleBase" id="RU003431"/>
    </source>
</evidence>
<dbReference type="Proteomes" id="UP000242457">
    <property type="component" value="Unassembled WGS sequence"/>
</dbReference>
<keyword evidence="9" id="KW-0342">GTP-binding</keyword>
<proteinExistence type="inferred from homology"/>
<feature type="compositionally biased region" description="Polar residues" evidence="17">
    <location>
        <begin position="1461"/>
        <end position="1494"/>
    </location>
</feature>
<organism evidence="21 22">
    <name type="scientific">Apis cerana cerana</name>
    <name type="common">Oriental honeybee</name>
    <dbReference type="NCBI Taxonomy" id="94128"/>
    <lineage>
        <taxon>Eukaryota</taxon>
        <taxon>Metazoa</taxon>
        <taxon>Ecdysozoa</taxon>
        <taxon>Arthropoda</taxon>
        <taxon>Hexapoda</taxon>
        <taxon>Insecta</taxon>
        <taxon>Pterygota</taxon>
        <taxon>Neoptera</taxon>
        <taxon>Endopterygota</taxon>
        <taxon>Hymenoptera</taxon>
        <taxon>Apocrita</taxon>
        <taxon>Aculeata</taxon>
        <taxon>Apoidea</taxon>
        <taxon>Anthophila</taxon>
        <taxon>Apidae</taxon>
        <taxon>Apis</taxon>
    </lineage>
</organism>
<evidence type="ECO:0000256" key="4">
    <source>
        <dbReference type="ARBA" id="ARBA00022475"/>
    </source>
</evidence>
<dbReference type="GO" id="GO:0007168">
    <property type="term" value="P:receptor guanylyl cyclase signaling pathway"/>
    <property type="evidence" value="ECO:0007669"/>
    <property type="project" value="TreeGrafter"/>
</dbReference>
<evidence type="ECO:0000256" key="13">
    <source>
        <dbReference type="ARBA" id="ARBA00023239"/>
    </source>
</evidence>
<dbReference type="PANTHER" id="PTHR11920">
    <property type="entry name" value="GUANYLYL CYCLASE"/>
    <property type="match status" value="1"/>
</dbReference>
<evidence type="ECO:0000256" key="15">
    <source>
        <dbReference type="RuleBase" id="RU000405"/>
    </source>
</evidence>
<keyword evidence="5" id="KW-0812">Transmembrane</keyword>
<reference evidence="21 22" key="1">
    <citation type="submission" date="2014-07" db="EMBL/GenBank/DDBJ databases">
        <title>Genomic and transcriptomic analysis on Apis cerana provide comprehensive insights into honey bee biology.</title>
        <authorList>
            <person name="Diao Q."/>
            <person name="Sun L."/>
            <person name="Zheng H."/>
            <person name="Zheng H."/>
            <person name="Xu S."/>
            <person name="Wang S."/>
            <person name="Zeng Z."/>
            <person name="Hu F."/>
            <person name="Su S."/>
            <person name="Wu J."/>
        </authorList>
    </citation>
    <scope>NUCLEOTIDE SEQUENCE [LARGE SCALE GENOMIC DNA]</scope>
    <source>
        <tissue evidence="21">Pupae without intestine</tissue>
    </source>
</reference>
<dbReference type="SUPFAM" id="SSF55073">
    <property type="entry name" value="Nucleotide cyclase"/>
    <property type="match status" value="1"/>
</dbReference>
<keyword evidence="6 18" id="KW-0732">Signal</keyword>
<evidence type="ECO:0000313" key="21">
    <source>
        <dbReference type="EMBL" id="PBC29381.1"/>
    </source>
</evidence>
<dbReference type="GO" id="GO:0001653">
    <property type="term" value="F:peptide receptor activity"/>
    <property type="evidence" value="ECO:0007669"/>
    <property type="project" value="TreeGrafter"/>
</dbReference>
<dbReference type="InterPro" id="IPR028082">
    <property type="entry name" value="Peripla_BP_I"/>
</dbReference>
<evidence type="ECO:0000259" key="20">
    <source>
        <dbReference type="PROSITE" id="PS50125"/>
    </source>
</evidence>
<evidence type="ECO:0000256" key="17">
    <source>
        <dbReference type="SAM" id="MobiDB-lite"/>
    </source>
</evidence>
<evidence type="ECO:0000256" key="1">
    <source>
        <dbReference type="ARBA" id="ARBA00001436"/>
    </source>
</evidence>
<dbReference type="CDD" id="cd07302">
    <property type="entry name" value="CHD"/>
    <property type="match status" value="1"/>
</dbReference>
<dbReference type="Gene3D" id="3.30.70.1230">
    <property type="entry name" value="Nucleotide cyclase"/>
    <property type="match status" value="1"/>
</dbReference>
<evidence type="ECO:0000256" key="3">
    <source>
        <dbReference type="ARBA" id="ARBA00012202"/>
    </source>
</evidence>
<feature type="compositionally biased region" description="Polar residues" evidence="17">
    <location>
        <begin position="1381"/>
        <end position="1391"/>
    </location>
</feature>
<evidence type="ECO:0000259" key="19">
    <source>
        <dbReference type="PROSITE" id="PS50011"/>
    </source>
</evidence>
<feature type="region of interest" description="Disordered" evidence="17">
    <location>
        <begin position="1328"/>
        <end position="1528"/>
    </location>
</feature>
<accession>A0A2A3EEE4</accession>
<dbReference type="Pfam" id="PF01094">
    <property type="entry name" value="ANF_receptor"/>
    <property type="match status" value="2"/>
</dbReference>
<dbReference type="Gene3D" id="1.10.510.10">
    <property type="entry name" value="Transferase(Phosphotransferase) domain 1"/>
    <property type="match status" value="2"/>
</dbReference>
<dbReference type="InterPro" id="IPR018297">
    <property type="entry name" value="A/G_cyclase_CS"/>
</dbReference>
<dbReference type="GO" id="GO:0004383">
    <property type="term" value="F:guanylate cyclase activity"/>
    <property type="evidence" value="ECO:0007669"/>
    <property type="project" value="UniProtKB-EC"/>
</dbReference>